<evidence type="ECO:0000259" key="5">
    <source>
        <dbReference type="SMART" id="SM00646"/>
    </source>
</evidence>
<organism evidence="6 7">
    <name type="scientific">Luteolibacter luteus</name>
    <dbReference type="NCBI Taxonomy" id="2728835"/>
    <lineage>
        <taxon>Bacteria</taxon>
        <taxon>Pseudomonadati</taxon>
        <taxon>Verrucomicrobiota</taxon>
        <taxon>Verrucomicrobiia</taxon>
        <taxon>Verrucomicrobiales</taxon>
        <taxon>Verrucomicrobiaceae</taxon>
        <taxon>Luteolibacter</taxon>
    </lineage>
</organism>
<dbReference type="GO" id="GO:0009253">
    <property type="term" value="P:peptidoglycan catabolic process"/>
    <property type="evidence" value="ECO:0007669"/>
    <property type="project" value="InterPro"/>
</dbReference>
<reference evidence="6 7" key="1">
    <citation type="submission" date="2020-04" db="EMBL/GenBank/DDBJ databases">
        <title>Luteolibacter sp. G-1-1-1 isolated from soil.</title>
        <authorList>
            <person name="Dahal R.H."/>
        </authorList>
    </citation>
    <scope>NUCLEOTIDE SEQUENCE [LARGE SCALE GENOMIC DNA]</scope>
    <source>
        <strain evidence="6 7">G-1-1-1</strain>
    </source>
</reference>
<evidence type="ECO:0000256" key="1">
    <source>
        <dbReference type="ARBA" id="ARBA00001561"/>
    </source>
</evidence>
<dbReference type="PANTHER" id="PTHR30404:SF0">
    <property type="entry name" value="N-ACETYLMURAMOYL-L-ALANINE AMIDASE AMIC"/>
    <property type="match status" value="1"/>
</dbReference>
<dbReference type="PANTHER" id="PTHR30404">
    <property type="entry name" value="N-ACETYLMURAMOYL-L-ALANINE AMIDASE"/>
    <property type="match status" value="1"/>
</dbReference>
<keyword evidence="7" id="KW-1185">Reference proteome</keyword>
<dbReference type="SUPFAM" id="SSF53187">
    <property type="entry name" value="Zn-dependent exopeptidases"/>
    <property type="match status" value="1"/>
</dbReference>
<dbReference type="GO" id="GO:0030288">
    <property type="term" value="C:outer membrane-bounded periplasmic space"/>
    <property type="evidence" value="ECO:0007669"/>
    <property type="project" value="TreeGrafter"/>
</dbReference>
<feature type="domain" description="MurNAc-LAA" evidence="5">
    <location>
        <begin position="87"/>
        <end position="195"/>
    </location>
</feature>
<feature type="signal peptide" evidence="4">
    <location>
        <begin position="1"/>
        <end position="23"/>
    </location>
</feature>
<dbReference type="KEGG" id="luo:HHL09_14945"/>
<dbReference type="EC" id="3.5.1.28" evidence="2"/>
<dbReference type="Pfam" id="PF01520">
    <property type="entry name" value="Amidase_3"/>
    <property type="match status" value="1"/>
</dbReference>
<dbReference type="RefSeq" id="WP_169455427.1">
    <property type="nucleotide sequence ID" value="NZ_CP051774.1"/>
</dbReference>
<dbReference type="GO" id="GO:0008745">
    <property type="term" value="F:N-acetylmuramoyl-L-alanine amidase activity"/>
    <property type="evidence" value="ECO:0007669"/>
    <property type="project" value="UniProtKB-EC"/>
</dbReference>
<dbReference type="Gene3D" id="3.40.630.40">
    <property type="entry name" value="Zn-dependent exopeptidases"/>
    <property type="match status" value="1"/>
</dbReference>
<dbReference type="EMBL" id="CP051774">
    <property type="protein sequence ID" value="QJE97027.1"/>
    <property type="molecule type" value="Genomic_DNA"/>
</dbReference>
<accession>A0A858RJD5</accession>
<dbReference type="AlphaFoldDB" id="A0A858RJD5"/>
<keyword evidence="3" id="KW-0378">Hydrolase</keyword>
<keyword evidence="4" id="KW-0732">Signal</keyword>
<evidence type="ECO:0000313" key="6">
    <source>
        <dbReference type="EMBL" id="QJE97027.1"/>
    </source>
</evidence>
<dbReference type="Proteomes" id="UP000501812">
    <property type="component" value="Chromosome"/>
</dbReference>
<dbReference type="InterPro" id="IPR050695">
    <property type="entry name" value="N-acetylmuramoyl_amidase_3"/>
</dbReference>
<evidence type="ECO:0000256" key="3">
    <source>
        <dbReference type="ARBA" id="ARBA00022801"/>
    </source>
</evidence>
<gene>
    <name evidence="6" type="ORF">HHL09_14945</name>
</gene>
<proteinExistence type="predicted"/>
<dbReference type="SMART" id="SM00646">
    <property type="entry name" value="Ami_3"/>
    <property type="match status" value="1"/>
</dbReference>
<feature type="chain" id="PRO_5032963318" description="N-acetylmuramoyl-L-alanine amidase" evidence="4">
    <location>
        <begin position="24"/>
        <end position="201"/>
    </location>
</feature>
<evidence type="ECO:0000256" key="2">
    <source>
        <dbReference type="ARBA" id="ARBA00011901"/>
    </source>
</evidence>
<comment type="catalytic activity">
    <reaction evidence="1">
        <text>Hydrolyzes the link between N-acetylmuramoyl residues and L-amino acid residues in certain cell-wall glycopeptides.</text>
        <dbReference type="EC" id="3.5.1.28"/>
    </reaction>
</comment>
<dbReference type="CDD" id="cd02696">
    <property type="entry name" value="MurNAc-LAA"/>
    <property type="match status" value="1"/>
</dbReference>
<dbReference type="InterPro" id="IPR002508">
    <property type="entry name" value="MurNAc-LAA_cat"/>
</dbReference>
<name>A0A858RJD5_9BACT</name>
<sequence>MRGLRQLIFSLLVLALASATAHARAFRTVVIDPGHGGHDKGGQWGMVYEKHLALDTATRLEGELKKRGFRTVMTRRSDYFISLPERVRIASRYSDAIFVSVHYNYTWKQSVSGLETYYHSGQSQPLASYVHSGIMSKVRAINRGAKFARFYVIRNTRCPSILVECGFVSNANERNRMKSANFRQSLAEGIADGVVRFRKSG</sequence>
<protein>
    <recommendedName>
        <fullName evidence="2">N-acetylmuramoyl-L-alanine amidase</fullName>
        <ecNumber evidence="2">3.5.1.28</ecNumber>
    </recommendedName>
</protein>
<evidence type="ECO:0000313" key="7">
    <source>
        <dbReference type="Proteomes" id="UP000501812"/>
    </source>
</evidence>
<evidence type="ECO:0000256" key="4">
    <source>
        <dbReference type="SAM" id="SignalP"/>
    </source>
</evidence>